<dbReference type="InterPro" id="IPR009003">
    <property type="entry name" value="Peptidase_S1_PA"/>
</dbReference>
<protein>
    <recommendedName>
        <fullName evidence="9">limulus clotting factor C</fullName>
        <ecNumber evidence="9">3.4.21.84</ecNumber>
    </recommendedName>
</protein>
<dbReference type="PRINTS" id="PR00722">
    <property type="entry name" value="CHYMOTRYPSIN"/>
</dbReference>
<keyword evidence="1" id="KW-0768">Sushi</keyword>
<evidence type="ECO:0000256" key="5">
    <source>
        <dbReference type="ARBA" id="ARBA00022820"/>
    </source>
</evidence>
<dbReference type="Pfam" id="PF00089">
    <property type="entry name" value="Trypsin"/>
    <property type="match status" value="2"/>
</dbReference>
<keyword evidence="2 10" id="KW-0645">Protease</keyword>
<keyword evidence="13" id="KW-0472">Membrane</keyword>
<evidence type="ECO:0000256" key="6">
    <source>
        <dbReference type="ARBA" id="ARBA00022825"/>
    </source>
</evidence>
<dbReference type="GO" id="GO:0042381">
    <property type="term" value="P:hemolymph coagulation"/>
    <property type="evidence" value="ECO:0007669"/>
    <property type="project" value="UniProtKB-KW"/>
</dbReference>
<dbReference type="OMA" id="NDECNGW"/>
<comment type="catalytic activity">
    <reaction evidence="8">
        <text>Selective cleavage of 103-Arg-|-Ser-104 and 124-Ile-|-Ile-125 bonds in Limulus clotting factor B to form activated factor B. Cleavage of -Pro-Arg-|-Xaa- bonds in synthetic substrates.</text>
        <dbReference type="EC" id="3.4.21.84"/>
    </reaction>
</comment>
<dbReference type="InterPro" id="IPR043504">
    <property type="entry name" value="Peptidase_S1_PA_chymotrypsin"/>
</dbReference>
<accession>A0A226DFB3</accession>
<dbReference type="SUPFAM" id="SSF50494">
    <property type="entry name" value="Trypsin-like serine proteases"/>
    <property type="match status" value="2"/>
</dbReference>
<keyword evidence="4 10" id="KW-0378">Hydrolase</keyword>
<dbReference type="PROSITE" id="PS50240">
    <property type="entry name" value="TRYPSIN_DOM"/>
    <property type="match status" value="2"/>
</dbReference>
<evidence type="ECO:0000313" key="13">
    <source>
        <dbReference type="EMBL" id="OXA43668.1"/>
    </source>
</evidence>
<feature type="domain" description="Peptidase S1" evidence="12">
    <location>
        <begin position="422"/>
        <end position="674"/>
    </location>
</feature>
<dbReference type="PANTHER" id="PTHR24252:SF7">
    <property type="entry name" value="HYALIN"/>
    <property type="match status" value="1"/>
</dbReference>
<proteinExistence type="predicted"/>
<dbReference type="FunFam" id="2.40.10.10:FF:000120">
    <property type="entry name" value="Putative serine protease"/>
    <property type="match status" value="1"/>
</dbReference>
<dbReference type="EMBL" id="LNIX01000021">
    <property type="protein sequence ID" value="OXA43668.1"/>
    <property type="molecule type" value="Genomic_DNA"/>
</dbReference>
<reference evidence="13 14" key="1">
    <citation type="submission" date="2015-12" db="EMBL/GenBank/DDBJ databases">
        <title>The genome of Folsomia candida.</title>
        <authorList>
            <person name="Faddeeva A."/>
            <person name="Derks M.F."/>
            <person name="Anvar Y."/>
            <person name="Smit S."/>
            <person name="Van Straalen N."/>
            <person name="Roelofs D."/>
        </authorList>
    </citation>
    <scope>NUCLEOTIDE SEQUENCE [LARGE SCALE GENOMIC DNA]</scope>
    <source>
        <strain evidence="13 14">VU population</strain>
        <tissue evidence="13">Whole body</tissue>
    </source>
</reference>
<evidence type="ECO:0000256" key="7">
    <source>
        <dbReference type="ARBA" id="ARBA00023157"/>
    </source>
</evidence>
<dbReference type="InterPro" id="IPR018114">
    <property type="entry name" value="TRYPSIN_HIS"/>
</dbReference>
<dbReference type="SMART" id="SM00020">
    <property type="entry name" value="Tryp_SPc"/>
    <property type="match status" value="2"/>
</dbReference>
<gene>
    <name evidence="13" type="ORF">Fcan01_21471</name>
</gene>
<dbReference type="GO" id="GO:0006508">
    <property type="term" value="P:proteolysis"/>
    <property type="evidence" value="ECO:0007669"/>
    <property type="project" value="UniProtKB-KW"/>
</dbReference>
<evidence type="ECO:0000256" key="2">
    <source>
        <dbReference type="ARBA" id="ARBA00022670"/>
    </source>
</evidence>
<evidence type="ECO:0000256" key="8">
    <source>
        <dbReference type="ARBA" id="ARBA00052079"/>
    </source>
</evidence>
<feature type="domain" description="Peptidase S1" evidence="12">
    <location>
        <begin position="102"/>
        <end position="334"/>
    </location>
</feature>
<dbReference type="GO" id="GO:0004252">
    <property type="term" value="F:serine-type endopeptidase activity"/>
    <property type="evidence" value="ECO:0007669"/>
    <property type="project" value="InterPro"/>
</dbReference>
<evidence type="ECO:0000259" key="12">
    <source>
        <dbReference type="PROSITE" id="PS50240"/>
    </source>
</evidence>
<evidence type="ECO:0000256" key="1">
    <source>
        <dbReference type="ARBA" id="ARBA00022659"/>
    </source>
</evidence>
<dbReference type="InterPro" id="IPR033116">
    <property type="entry name" value="TRYPSIN_SER"/>
</dbReference>
<keyword evidence="6 10" id="KW-0720">Serine protease</keyword>
<sequence>MLGIFDPRVPAISNVDYDQQNEIDREKRDVDSVTEVTEPEGTTFVPFSDRDAPLPSTPFPRPDADYNYPTVNPIPEDFNPSNLTDIDLSSGFIQNSRASCRTLINSKYVVTASHCVNGQTASRITVVLNEQDFSSSSDGAKPVSIRVESIKMHENYNGNNIDNDIALLKLAQSVPLGNGYIPICLPSASTNDFAGIHATVTGWGATSQGGSTSSNLRQVTVPVLSNSECNTRSKYNGKITKNMLCAGLLASGGKDSCQGDSGGPLIIDNGGRKTLIGIVSWGYGCAQPQSPGVYCRVRTGAKADSQEFKLCRIMQIHVSFLFIVFLGAVAISTANPLEQHERCANDELEKSNEFPTPKPFLDEPESDTESEMQDQNIVYIPPNFDINQIKEITGIKSDAHSKIGHYVGRSECECGRPGERRIVGGEPAKINEYPWTVALLRKNWLGIVSITAFCGGTLINDRYVVTASHCVDGMNAGGIVVSLHEEDQFSTSETSAGSQKLTVEKITKHPNYNRRNIDNDIALLKLATPVPLGNVFVPACLPAGNNFTFEGENATAAGKINRRHMQNHNSTSEGGAVSGVLRKVTVPVMSNSDCNTKTNYQGKITDNMLCAGNLEEGGKDSCQGDSGGPLTIENGGRRTLIGVVSWGYGCAKPKSPGVYTRVGRFPEWVLQNTQGAEWCRL</sequence>
<dbReference type="Gene3D" id="2.40.10.10">
    <property type="entry name" value="Trypsin-like serine proteases"/>
    <property type="match status" value="2"/>
</dbReference>
<evidence type="ECO:0000256" key="3">
    <source>
        <dbReference type="ARBA" id="ARBA00022729"/>
    </source>
</evidence>
<evidence type="ECO:0000256" key="10">
    <source>
        <dbReference type="RuleBase" id="RU363034"/>
    </source>
</evidence>
<feature type="region of interest" description="Disordered" evidence="11">
    <location>
        <begin position="347"/>
        <end position="367"/>
    </location>
</feature>
<dbReference type="FunFam" id="2.40.10.10:FF:000006">
    <property type="entry name" value="Serine proteinase stubble"/>
    <property type="match status" value="1"/>
</dbReference>
<organism evidence="13 14">
    <name type="scientific">Folsomia candida</name>
    <name type="common">Springtail</name>
    <dbReference type="NCBI Taxonomy" id="158441"/>
    <lineage>
        <taxon>Eukaryota</taxon>
        <taxon>Metazoa</taxon>
        <taxon>Ecdysozoa</taxon>
        <taxon>Arthropoda</taxon>
        <taxon>Hexapoda</taxon>
        <taxon>Collembola</taxon>
        <taxon>Entomobryomorpha</taxon>
        <taxon>Isotomoidea</taxon>
        <taxon>Isotomidae</taxon>
        <taxon>Proisotominae</taxon>
        <taxon>Folsomia</taxon>
    </lineage>
</organism>
<dbReference type="OrthoDB" id="10012881at2759"/>
<dbReference type="AlphaFoldDB" id="A0A226DFB3"/>
<keyword evidence="3" id="KW-0732">Signal</keyword>
<dbReference type="PROSITE" id="PS00135">
    <property type="entry name" value="TRYPSIN_SER"/>
    <property type="match status" value="2"/>
</dbReference>
<dbReference type="PROSITE" id="PS00134">
    <property type="entry name" value="TRYPSIN_HIS"/>
    <property type="match status" value="2"/>
</dbReference>
<dbReference type="PANTHER" id="PTHR24252">
    <property type="entry name" value="ACROSIN-RELATED"/>
    <property type="match status" value="1"/>
</dbReference>
<dbReference type="InterPro" id="IPR001314">
    <property type="entry name" value="Peptidase_S1A"/>
</dbReference>
<evidence type="ECO:0000256" key="9">
    <source>
        <dbReference type="ARBA" id="ARBA00066707"/>
    </source>
</evidence>
<keyword evidence="13" id="KW-0812">Transmembrane</keyword>
<evidence type="ECO:0000256" key="11">
    <source>
        <dbReference type="SAM" id="MobiDB-lite"/>
    </source>
</evidence>
<evidence type="ECO:0000256" key="4">
    <source>
        <dbReference type="ARBA" id="ARBA00022801"/>
    </source>
</evidence>
<name>A0A226DFB3_FOLCA</name>
<keyword evidence="14" id="KW-1185">Reference proteome</keyword>
<keyword evidence="7" id="KW-1015">Disulfide bond</keyword>
<dbReference type="InterPro" id="IPR001254">
    <property type="entry name" value="Trypsin_dom"/>
</dbReference>
<dbReference type="Proteomes" id="UP000198287">
    <property type="component" value="Unassembled WGS sequence"/>
</dbReference>
<comment type="caution">
    <text evidence="13">The sequence shown here is derived from an EMBL/GenBank/DDBJ whole genome shotgun (WGS) entry which is preliminary data.</text>
</comment>
<evidence type="ECO:0000313" key="14">
    <source>
        <dbReference type="Proteomes" id="UP000198287"/>
    </source>
</evidence>
<dbReference type="STRING" id="158441.A0A226DFB3"/>
<dbReference type="CDD" id="cd00190">
    <property type="entry name" value="Tryp_SPc"/>
    <property type="match status" value="2"/>
</dbReference>
<keyword evidence="5" id="KW-0353">Hemolymph clotting</keyword>
<dbReference type="EC" id="3.4.21.84" evidence="9"/>